<feature type="domain" description="Ubiquitin-like protease family profile" evidence="11">
    <location>
        <begin position="170"/>
        <end position="355"/>
    </location>
</feature>
<dbReference type="SUPFAM" id="SSF54001">
    <property type="entry name" value="Cysteine proteinases"/>
    <property type="match status" value="1"/>
</dbReference>
<gene>
    <name evidence="12" type="ORF">STAS_26998</name>
</gene>
<evidence type="ECO:0000313" key="12">
    <source>
        <dbReference type="EMBL" id="GER49741.1"/>
    </source>
</evidence>
<dbReference type="GO" id="GO:0016020">
    <property type="term" value="C:membrane"/>
    <property type="evidence" value="ECO:0007669"/>
    <property type="project" value="UniProtKB-SubCell"/>
</dbReference>
<feature type="transmembrane region" description="Helical" evidence="10">
    <location>
        <begin position="564"/>
        <end position="588"/>
    </location>
</feature>
<dbReference type="EMBL" id="BKCP01008738">
    <property type="protein sequence ID" value="GER49741.1"/>
    <property type="molecule type" value="Genomic_DNA"/>
</dbReference>
<dbReference type="Pfam" id="PF02902">
    <property type="entry name" value="Peptidase_C48"/>
    <property type="match status" value="1"/>
</dbReference>
<dbReference type="InterPro" id="IPR003653">
    <property type="entry name" value="Peptidase_C48_C"/>
</dbReference>
<evidence type="ECO:0000256" key="8">
    <source>
        <dbReference type="RuleBase" id="RU000488"/>
    </source>
</evidence>
<feature type="region of interest" description="Disordered" evidence="9">
    <location>
        <begin position="117"/>
        <end position="144"/>
    </location>
</feature>
<comment type="similarity">
    <text evidence="2">Belongs to the peptidase C48 family.</text>
</comment>
<dbReference type="PANTHER" id="PTHR46080:SF4">
    <property type="entry name" value="MITOCHONDRIAL CARRIER PROTEIN, EXPRESSED"/>
    <property type="match status" value="1"/>
</dbReference>
<keyword evidence="6 7" id="KW-0472">Membrane</keyword>
<evidence type="ECO:0000256" key="2">
    <source>
        <dbReference type="ARBA" id="ARBA00005234"/>
    </source>
</evidence>
<comment type="caution">
    <text evidence="12">The sequence shown here is derived from an EMBL/GenBank/DDBJ whole genome shotgun (WGS) entry which is preliminary data.</text>
</comment>
<dbReference type="InterPro" id="IPR018108">
    <property type="entry name" value="MCP_transmembrane"/>
</dbReference>
<dbReference type="Gene3D" id="1.50.40.10">
    <property type="entry name" value="Mitochondrial carrier domain"/>
    <property type="match status" value="1"/>
</dbReference>
<accession>A0A5A7R0H5</accession>
<evidence type="ECO:0000256" key="10">
    <source>
        <dbReference type="SAM" id="Phobius"/>
    </source>
</evidence>
<keyword evidence="5" id="KW-0378">Hydrolase</keyword>
<proteinExistence type="inferred from homology"/>
<dbReference type="InterPro" id="IPR023395">
    <property type="entry name" value="MCP_dom_sf"/>
</dbReference>
<feature type="repeat" description="Solcar" evidence="7">
    <location>
        <begin position="449"/>
        <end position="541"/>
    </location>
</feature>
<dbReference type="OrthoDB" id="1680482at2759"/>
<evidence type="ECO:0000256" key="9">
    <source>
        <dbReference type="SAM" id="MobiDB-lite"/>
    </source>
</evidence>
<evidence type="ECO:0000259" key="11">
    <source>
        <dbReference type="PROSITE" id="PS50600"/>
    </source>
</evidence>
<evidence type="ECO:0000256" key="1">
    <source>
        <dbReference type="ARBA" id="ARBA00004141"/>
    </source>
</evidence>
<evidence type="ECO:0000256" key="5">
    <source>
        <dbReference type="ARBA" id="ARBA00022801"/>
    </source>
</evidence>
<dbReference type="Pfam" id="PF00153">
    <property type="entry name" value="Mito_carr"/>
    <property type="match status" value="1"/>
</dbReference>
<evidence type="ECO:0000313" key="13">
    <source>
        <dbReference type="Proteomes" id="UP000325081"/>
    </source>
</evidence>
<sequence length="589" mass="66440">MGTKRPRSINLEKAETINVGVIVEDGAIRLEKKIISLEEKVDDMVRRMAYVDSKIDRLFELINSLIEAKHSKEDPESREKTGAGAKKFRHNFELDASPSGMGGMGRKKSPEVHIVLSDSSEEVSSKRMSPKNDTKSPLKSKGVEEDFSKEEKNVLKYIFDVNHSPDEKIVEMSGEFGERTRLTELQTSNWLSAEILNLYACMLRWDNRNDASKLSAENWFMPTYVSQYITEMKNGCDAGRIYRYFLREDKYGGDIKICEKIFIPSNPGGHWYLCVVYIIRQEVLILDSLRPKNCSKRISSVKVVLKYFHEALEIGCGSTYRVNISKFPTKIAQWAPQQKNLYDCGLFTIRFMQLYDELRAGMHFSIKNSHLEKRKIAIEIFYHEANEAKEEILRKIAHSSKDEVLVWSSCSVVLISSSVTIMGYKPTEQLNNRHSIGCRKTENNGYRAAVVAVQGVSAAMVSGASVLVTMPLDTIKTRLQVLDRGEPCGGKGKSMTVMQTVGDLVREGGLGARYRGLWPRWASMSMSATTMITTYEFLKRLSTKSSERFTAINCVCMSLKLSQFICTACVFLALVFLSGLGSLLSSAFV</sequence>
<keyword evidence="4 7" id="KW-0812">Transmembrane</keyword>
<feature type="compositionally biased region" description="Basic and acidic residues" evidence="9">
    <location>
        <begin position="130"/>
        <end position="144"/>
    </location>
</feature>
<dbReference type="GO" id="GO:0008234">
    <property type="term" value="F:cysteine-type peptidase activity"/>
    <property type="evidence" value="ECO:0007669"/>
    <property type="project" value="InterPro"/>
</dbReference>
<keyword evidence="3" id="KW-0645">Protease</keyword>
<protein>
    <submittedName>
        <fullName evidence="12">Mitochondrial substrate carrier family protein</fullName>
    </submittedName>
</protein>
<keyword evidence="10" id="KW-1133">Transmembrane helix</keyword>
<dbReference type="GO" id="GO:0006508">
    <property type="term" value="P:proteolysis"/>
    <property type="evidence" value="ECO:0007669"/>
    <property type="project" value="UniProtKB-KW"/>
</dbReference>
<organism evidence="12 13">
    <name type="scientific">Striga asiatica</name>
    <name type="common">Asiatic witchweed</name>
    <name type="synonym">Buchnera asiatica</name>
    <dbReference type="NCBI Taxonomy" id="4170"/>
    <lineage>
        <taxon>Eukaryota</taxon>
        <taxon>Viridiplantae</taxon>
        <taxon>Streptophyta</taxon>
        <taxon>Embryophyta</taxon>
        <taxon>Tracheophyta</taxon>
        <taxon>Spermatophyta</taxon>
        <taxon>Magnoliopsida</taxon>
        <taxon>eudicotyledons</taxon>
        <taxon>Gunneridae</taxon>
        <taxon>Pentapetalae</taxon>
        <taxon>asterids</taxon>
        <taxon>lamiids</taxon>
        <taxon>Lamiales</taxon>
        <taxon>Orobanchaceae</taxon>
        <taxon>Buchnereae</taxon>
        <taxon>Striga</taxon>
    </lineage>
</organism>
<evidence type="ECO:0000256" key="4">
    <source>
        <dbReference type="ARBA" id="ARBA00022692"/>
    </source>
</evidence>
<comment type="subcellular location">
    <subcellularLocation>
        <location evidence="1">Membrane</location>
        <topology evidence="1">Multi-pass membrane protein</topology>
    </subcellularLocation>
</comment>
<keyword evidence="13" id="KW-1185">Reference proteome</keyword>
<evidence type="ECO:0000256" key="6">
    <source>
        <dbReference type="ARBA" id="ARBA00023136"/>
    </source>
</evidence>
<dbReference type="PROSITE" id="PS50920">
    <property type="entry name" value="SOLCAR"/>
    <property type="match status" value="1"/>
</dbReference>
<keyword evidence="8" id="KW-0813">Transport</keyword>
<evidence type="ECO:0000256" key="7">
    <source>
        <dbReference type="PROSITE-ProRule" id="PRU00282"/>
    </source>
</evidence>
<comment type="similarity">
    <text evidence="8">Belongs to the mitochondrial carrier (TC 2.A.29) family.</text>
</comment>
<dbReference type="SUPFAM" id="SSF103506">
    <property type="entry name" value="Mitochondrial carrier"/>
    <property type="match status" value="1"/>
</dbReference>
<dbReference type="PROSITE" id="PS50600">
    <property type="entry name" value="ULP_PROTEASE"/>
    <property type="match status" value="1"/>
</dbReference>
<evidence type="ECO:0000256" key="3">
    <source>
        <dbReference type="ARBA" id="ARBA00022670"/>
    </source>
</evidence>
<dbReference type="PANTHER" id="PTHR46080">
    <property type="entry name" value="MITOCHONDRIAL SUBSTRATE CARRIER FAMILY PROTEIN J"/>
    <property type="match status" value="1"/>
</dbReference>
<dbReference type="InterPro" id="IPR038765">
    <property type="entry name" value="Papain-like_cys_pep_sf"/>
</dbReference>
<dbReference type="Gene3D" id="3.40.395.10">
    <property type="entry name" value="Adenoviral Proteinase, Chain A"/>
    <property type="match status" value="1"/>
</dbReference>
<reference evidence="13" key="1">
    <citation type="journal article" date="2019" name="Curr. Biol.">
        <title>Genome Sequence of Striga asiatica Provides Insight into the Evolution of Plant Parasitism.</title>
        <authorList>
            <person name="Yoshida S."/>
            <person name="Kim S."/>
            <person name="Wafula E.K."/>
            <person name="Tanskanen J."/>
            <person name="Kim Y.M."/>
            <person name="Honaas L."/>
            <person name="Yang Z."/>
            <person name="Spallek T."/>
            <person name="Conn C.E."/>
            <person name="Ichihashi Y."/>
            <person name="Cheong K."/>
            <person name="Cui S."/>
            <person name="Der J.P."/>
            <person name="Gundlach H."/>
            <person name="Jiao Y."/>
            <person name="Hori C."/>
            <person name="Ishida J.K."/>
            <person name="Kasahara H."/>
            <person name="Kiba T."/>
            <person name="Kim M.S."/>
            <person name="Koo N."/>
            <person name="Laohavisit A."/>
            <person name="Lee Y.H."/>
            <person name="Lumba S."/>
            <person name="McCourt P."/>
            <person name="Mortimer J.C."/>
            <person name="Mutuku J.M."/>
            <person name="Nomura T."/>
            <person name="Sasaki-Sekimoto Y."/>
            <person name="Seto Y."/>
            <person name="Wang Y."/>
            <person name="Wakatake T."/>
            <person name="Sakakibara H."/>
            <person name="Demura T."/>
            <person name="Yamaguchi S."/>
            <person name="Yoneyama K."/>
            <person name="Manabe R.I."/>
            <person name="Nelson D.C."/>
            <person name="Schulman A.H."/>
            <person name="Timko M.P."/>
            <person name="dePamphilis C.W."/>
            <person name="Choi D."/>
            <person name="Shirasu K."/>
        </authorList>
    </citation>
    <scope>NUCLEOTIDE SEQUENCE [LARGE SCALE GENOMIC DNA]</scope>
    <source>
        <strain evidence="13">cv. UVA1</strain>
    </source>
</reference>
<dbReference type="AlphaFoldDB" id="A0A5A7R0H5"/>
<dbReference type="Proteomes" id="UP000325081">
    <property type="component" value="Unassembled WGS sequence"/>
</dbReference>
<name>A0A5A7R0H5_STRAF</name>